<organism evidence="8 9">
    <name type="scientific">Cuscuta campestris</name>
    <dbReference type="NCBI Taxonomy" id="132261"/>
    <lineage>
        <taxon>Eukaryota</taxon>
        <taxon>Viridiplantae</taxon>
        <taxon>Streptophyta</taxon>
        <taxon>Embryophyta</taxon>
        <taxon>Tracheophyta</taxon>
        <taxon>Spermatophyta</taxon>
        <taxon>Magnoliopsida</taxon>
        <taxon>eudicotyledons</taxon>
        <taxon>Gunneridae</taxon>
        <taxon>Pentapetalae</taxon>
        <taxon>asterids</taxon>
        <taxon>lamiids</taxon>
        <taxon>Solanales</taxon>
        <taxon>Convolvulaceae</taxon>
        <taxon>Cuscuteae</taxon>
        <taxon>Cuscuta</taxon>
        <taxon>Cuscuta subgen. Grammica</taxon>
        <taxon>Cuscuta sect. Cleistogrammica</taxon>
    </lineage>
</organism>
<evidence type="ECO:0000256" key="6">
    <source>
        <dbReference type="SAM" id="Phobius"/>
    </source>
</evidence>
<comment type="subcellular location">
    <subcellularLocation>
        <location evidence="1">Membrane</location>
    </subcellularLocation>
</comment>
<keyword evidence="5 6" id="KW-0472">Membrane</keyword>
<dbReference type="GO" id="GO:0006865">
    <property type="term" value="P:amino acid transport"/>
    <property type="evidence" value="ECO:0007669"/>
    <property type="project" value="UniProtKB-KW"/>
</dbReference>
<evidence type="ECO:0000313" key="9">
    <source>
        <dbReference type="Proteomes" id="UP000595140"/>
    </source>
</evidence>
<evidence type="ECO:0000256" key="5">
    <source>
        <dbReference type="ARBA" id="ARBA00023136"/>
    </source>
</evidence>
<name>A0A484MKJ9_9ASTE</name>
<protein>
    <recommendedName>
        <fullName evidence="7">Amino acid transporter transmembrane domain-containing protein</fullName>
    </recommendedName>
</protein>
<evidence type="ECO:0000256" key="3">
    <source>
        <dbReference type="ARBA" id="ARBA00022970"/>
    </source>
</evidence>
<reference evidence="8 9" key="1">
    <citation type="submission" date="2018-04" db="EMBL/GenBank/DDBJ databases">
        <authorList>
            <person name="Vogel A."/>
        </authorList>
    </citation>
    <scope>NUCLEOTIDE SEQUENCE [LARGE SCALE GENOMIC DNA]</scope>
</reference>
<evidence type="ECO:0000259" key="7">
    <source>
        <dbReference type="Pfam" id="PF01490"/>
    </source>
</evidence>
<evidence type="ECO:0000256" key="1">
    <source>
        <dbReference type="ARBA" id="ARBA00004370"/>
    </source>
</evidence>
<dbReference type="EMBL" id="OOIL02003813">
    <property type="protein sequence ID" value="VFQ89342.1"/>
    <property type="molecule type" value="Genomic_DNA"/>
</dbReference>
<dbReference type="Pfam" id="PF01490">
    <property type="entry name" value="Aa_trans"/>
    <property type="match status" value="1"/>
</dbReference>
<keyword evidence="3" id="KW-0813">Transport</keyword>
<dbReference type="Proteomes" id="UP000595140">
    <property type="component" value="Unassembled WGS sequence"/>
</dbReference>
<keyword evidence="9" id="KW-1185">Reference proteome</keyword>
<proteinExistence type="predicted"/>
<dbReference type="AlphaFoldDB" id="A0A484MKJ9"/>
<keyword evidence="4 6" id="KW-1133">Transmembrane helix</keyword>
<evidence type="ECO:0000256" key="2">
    <source>
        <dbReference type="ARBA" id="ARBA00022692"/>
    </source>
</evidence>
<dbReference type="GO" id="GO:0016020">
    <property type="term" value="C:membrane"/>
    <property type="evidence" value="ECO:0007669"/>
    <property type="project" value="UniProtKB-SubCell"/>
</dbReference>
<dbReference type="InterPro" id="IPR013057">
    <property type="entry name" value="AA_transpt_TM"/>
</dbReference>
<dbReference type="OrthoDB" id="1936567at2759"/>
<feature type="transmembrane region" description="Helical" evidence="6">
    <location>
        <begin position="70"/>
        <end position="92"/>
    </location>
</feature>
<keyword evidence="2 6" id="KW-0812">Transmembrane</keyword>
<gene>
    <name evidence="8" type="ORF">CCAM_LOCUS31118</name>
</gene>
<sequence>MAGEKQAEEPIIAAEAVREEGGEEVFSVKNLLWNGGSAWDAWFSCASNQVAQVLLTLPYSFSQLGMASGIAFQIFYGLVGSWTAYLISVLYVEYRTRKEKEGVSFNNHVIQWFEVLDGLLGGYWKGVGLVFNCTGRGLTFSGLAVPPLFSFLLSTISGFGPRHDHLHRLVPRHCCYSPRTSGRCHALCSNKACMVFYGSHQHSLHLRGSCSHRRNNACNVEAAEVQMHILVCHPLCVHPHHSLSHRRLLGIRRPASRPLQRLCPPPQIRLARHCRRPNAHPPVHNIWIRIDAFVLRVGEDDRDARDEKHVSKGSGEVTSGDAHMVLGHYFPLLWPYKLRGWRASRYLHRLHHPLPRSYPHLSYPFRSSECGGKASVLSAKLDGHVSSEHLHSGLDHGRGLWFRRLGQHHQFHQASRHIWSFRQVLPMQAV</sequence>
<accession>A0A484MKJ9</accession>
<feature type="domain" description="Amino acid transporter transmembrane" evidence="7">
    <location>
        <begin position="35"/>
        <end position="127"/>
    </location>
</feature>
<keyword evidence="3" id="KW-0029">Amino-acid transport</keyword>
<evidence type="ECO:0000313" key="8">
    <source>
        <dbReference type="EMBL" id="VFQ89342.1"/>
    </source>
</evidence>
<evidence type="ECO:0000256" key="4">
    <source>
        <dbReference type="ARBA" id="ARBA00022989"/>
    </source>
</evidence>